<dbReference type="Proteomes" id="UP000265020">
    <property type="component" value="Unassembled WGS sequence"/>
</dbReference>
<evidence type="ECO:0000256" key="1">
    <source>
        <dbReference type="SAM" id="MobiDB-lite"/>
    </source>
</evidence>
<keyword evidence="3" id="KW-1185">Reference proteome</keyword>
<proteinExistence type="predicted"/>
<protein>
    <submittedName>
        <fullName evidence="2">Ubiquitin-conjugating enzyme E2Q family member 2</fullName>
    </submittedName>
</protein>
<dbReference type="GeneTree" id="ENSGT00940000155357"/>
<reference evidence="2" key="2">
    <citation type="submission" date="2025-09" db="UniProtKB">
        <authorList>
            <consortium name="Ensembl"/>
        </authorList>
    </citation>
    <scope>IDENTIFICATION</scope>
</reference>
<feature type="region of interest" description="Disordered" evidence="1">
    <location>
        <begin position="91"/>
        <end position="170"/>
    </location>
</feature>
<dbReference type="STRING" id="28743.ENSCVAP00000025062"/>
<name>A0A3Q2DZ08_CYPVA</name>
<dbReference type="AlphaFoldDB" id="A0A3Q2DZ08"/>
<evidence type="ECO:0000313" key="3">
    <source>
        <dbReference type="Proteomes" id="UP000265020"/>
    </source>
</evidence>
<feature type="compositionally biased region" description="Basic and acidic residues" evidence="1">
    <location>
        <begin position="135"/>
        <end position="164"/>
    </location>
</feature>
<reference evidence="2" key="1">
    <citation type="submission" date="2025-08" db="UniProtKB">
        <authorList>
            <consortium name="Ensembl"/>
        </authorList>
    </citation>
    <scope>IDENTIFICATION</scope>
</reference>
<feature type="compositionally biased region" description="Acidic residues" evidence="1">
    <location>
        <begin position="104"/>
        <end position="134"/>
    </location>
</feature>
<organism evidence="2 3">
    <name type="scientific">Cyprinodon variegatus</name>
    <name type="common">Sheepshead minnow</name>
    <dbReference type="NCBI Taxonomy" id="28743"/>
    <lineage>
        <taxon>Eukaryota</taxon>
        <taxon>Metazoa</taxon>
        <taxon>Chordata</taxon>
        <taxon>Craniata</taxon>
        <taxon>Vertebrata</taxon>
        <taxon>Euteleostomi</taxon>
        <taxon>Actinopterygii</taxon>
        <taxon>Neopterygii</taxon>
        <taxon>Teleostei</taxon>
        <taxon>Neoteleostei</taxon>
        <taxon>Acanthomorphata</taxon>
        <taxon>Ovalentaria</taxon>
        <taxon>Atherinomorphae</taxon>
        <taxon>Cyprinodontiformes</taxon>
        <taxon>Cyprinodontidae</taxon>
        <taxon>Cyprinodon</taxon>
    </lineage>
</organism>
<evidence type="ECO:0000313" key="2">
    <source>
        <dbReference type="Ensembl" id="ENSCVAP00000025062.1"/>
    </source>
</evidence>
<accession>A0A3Q2DZ08</accession>
<dbReference type="Ensembl" id="ENSCVAT00000002663.1">
    <property type="protein sequence ID" value="ENSCVAP00000025062.1"/>
    <property type="gene ID" value="ENSCVAG00000009509.1"/>
</dbReference>
<sequence length="170" mass="19699">MSLYRTLEPFQSMTSSLLMRCIGKNVSRQIDGQWELLYLNFGSPSVNNILENIDIVLLQQLKRLICDLCRLYNLPQHPDVEMLDQPLPACPITQERKHGPTDEVTSEEEEEEEMGEDIDLDQDQDLYDMKEEEPPEGKKSEDDGIEKENLAILEKIRKNQRQDHLNVSPS</sequence>